<dbReference type="Proteomes" id="UP001589590">
    <property type="component" value="Unassembled WGS sequence"/>
</dbReference>
<feature type="domain" description="Glycosyl hydrolase family 92 N-terminal" evidence="5">
    <location>
        <begin position="46"/>
        <end position="260"/>
    </location>
</feature>
<dbReference type="InterPro" id="IPR014718">
    <property type="entry name" value="GH-type_carb-bd"/>
</dbReference>
<evidence type="ECO:0000256" key="3">
    <source>
        <dbReference type="ARBA" id="ARBA00022837"/>
    </source>
</evidence>
<dbReference type="Pfam" id="PF07971">
    <property type="entry name" value="Glyco_hydro_92"/>
    <property type="match status" value="1"/>
</dbReference>
<comment type="subunit">
    <text evidence="2">Monomer.</text>
</comment>
<sequence>MKLYPLLKHRFYILSIICLTMFSCKENEKQDLETSSESAIDYTAKVYPLLDTENSRWFFFSSANRPFGMVNLSPDTQIGGAWGSGYRFKTDTIKGFSHIHAWQMSGVSVMPVTVSEENKSNIFKDFYSKFNHDNEEITPGFHSLELERYQIETKLTSTKRVGLHQYTFPENQNAAILFNLNTPLGPCKNSNGFLEQNNKNELSGHLVMERTHRRPKPVTVYFKVKLNTEIEALEKDEETGNYLISLKEDDQDVLMKVGISYTSVENANLNINEELPNWDFDQIVDASKDEWNELLGRIDVKGNNEQAQRRFYTDLWHALQGRRIINDINGAYPDNTGEAFRVGQLPLDANNKPKFNHFNSDSFWGAQWTINTLWGLVYPEIMEDFAHSLMQYYKDGGLVPRGPSGGNYTYVMTGASSTPFMVSAIQKGILKDDLEGVYQALKKNHMLKGIMGKAGYEHNTDLGGGLKYYIENGYVPYPIPDGKFGGHQDGASMTMEYAYQDWTLAQLAKKLNHNDDYNYFMERSNNYKNVFDTESTWMRPKNVAGVWKKDFDPYQAENGFIESNGAQSTWFVPHDLEGLATLMGGNDKAVEKLDEQFKTAEKIGFTAGNSHAQELHPEYSRIPVNYGNQPSMQTAFVFNKLGRNDLSQYWSRAVINKAYSGLSPATGFNGDEDQGLMGSLSVLMKIGLFQMNGGTESNPEYQIGSPIFDEVTIKLNPDYYSNKTFSIKAHNNSDANVYVNKVSLNNAPIGHYSISHQDIIKGGDLILEMSNSSNTK</sequence>
<dbReference type="PANTHER" id="PTHR12143">
    <property type="entry name" value="PEPTIDE N-GLYCANASE PNGASE -RELATED"/>
    <property type="match status" value="1"/>
</dbReference>
<evidence type="ECO:0000259" key="5">
    <source>
        <dbReference type="Pfam" id="PF17678"/>
    </source>
</evidence>
<evidence type="ECO:0000313" key="6">
    <source>
        <dbReference type="EMBL" id="MFB9106910.1"/>
    </source>
</evidence>
<dbReference type="Gene3D" id="2.70.98.10">
    <property type="match status" value="1"/>
</dbReference>
<dbReference type="GO" id="GO:0016787">
    <property type="term" value="F:hydrolase activity"/>
    <property type="evidence" value="ECO:0007669"/>
    <property type="project" value="UniProtKB-KW"/>
</dbReference>
<proteinExistence type="predicted"/>
<dbReference type="Gene3D" id="3.30.2080.10">
    <property type="entry name" value="GH92 mannosidase domain"/>
    <property type="match status" value="1"/>
</dbReference>
<feature type="domain" description="Glycosyl hydrolase family 92" evidence="4">
    <location>
        <begin position="266"/>
        <end position="770"/>
    </location>
</feature>
<dbReference type="InterPro" id="IPR005887">
    <property type="entry name" value="GH92_a_mannosidase_put"/>
</dbReference>
<dbReference type="EMBL" id="JBHMFA010000035">
    <property type="protein sequence ID" value="MFB9106910.1"/>
    <property type="molecule type" value="Genomic_DNA"/>
</dbReference>
<keyword evidence="3" id="KW-0106">Calcium</keyword>
<dbReference type="InterPro" id="IPR041371">
    <property type="entry name" value="GH92_N"/>
</dbReference>
<organism evidence="6 7">
    <name type="scientific">Algibacter miyuki</name>
    <dbReference type="NCBI Taxonomy" id="1306933"/>
    <lineage>
        <taxon>Bacteria</taxon>
        <taxon>Pseudomonadati</taxon>
        <taxon>Bacteroidota</taxon>
        <taxon>Flavobacteriia</taxon>
        <taxon>Flavobacteriales</taxon>
        <taxon>Flavobacteriaceae</taxon>
        <taxon>Algibacter</taxon>
    </lineage>
</organism>
<keyword evidence="6" id="KW-0378">Hydrolase</keyword>
<name>A0ABV5H6J7_9FLAO</name>
<dbReference type="InterPro" id="IPR050883">
    <property type="entry name" value="PNGase"/>
</dbReference>
<evidence type="ECO:0000259" key="4">
    <source>
        <dbReference type="Pfam" id="PF07971"/>
    </source>
</evidence>
<evidence type="ECO:0000313" key="7">
    <source>
        <dbReference type="Proteomes" id="UP001589590"/>
    </source>
</evidence>
<dbReference type="Gene3D" id="1.20.1610.10">
    <property type="entry name" value="alpha-1,2-mannosidases domains"/>
    <property type="match status" value="1"/>
</dbReference>
<evidence type="ECO:0000256" key="1">
    <source>
        <dbReference type="ARBA" id="ARBA00001913"/>
    </source>
</evidence>
<comment type="cofactor">
    <cofactor evidence="1">
        <name>Ca(2+)</name>
        <dbReference type="ChEBI" id="CHEBI:29108"/>
    </cofactor>
</comment>
<dbReference type="SUPFAM" id="SSF48208">
    <property type="entry name" value="Six-hairpin glycosidases"/>
    <property type="match status" value="1"/>
</dbReference>
<dbReference type="PROSITE" id="PS51257">
    <property type="entry name" value="PROKAR_LIPOPROTEIN"/>
    <property type="match status" value="1"/>
</dbReference>
<protein>
    <submittedName>
        <fullName evidence="6">GH92 family glycosyl hydrolase</fullName>
    </submittedName>
</protein>
<dbReference type="InterPro" id="IPR008928">
    <property type="entry name" value="6-hairpin_glycosidase_sf"/>
</dbReference>
<comment type="caution">
    <text evidence="6">The sequence shown here is derived from an EMBL/GenBank/DDBJ whole genome shotgun (WGS) entry which is preliminary data.</text>
</comment>
<reference evidence="6 7" key="1">
    <citation type="submission" date="2024-09" db="EMBL/GenBank/DDBJ databases">
        <authorList>
            <person name="Sun Q."/>
            <person name="Mori K."/>
        </authorList>
    </citation>
    <scope>NUCLEOTIDE SEQUENCE [LARGE SCALE GENOMIC DNA]</scope>
    <source>
        <strain evidence="6 7">CECT 8300</strain>
    </source>
</reference>
<dbReference type="Gene3D" id="1.20.1050.60">
    <property type="entry name" value="alpha-1,2-mannosidase"/>
    <property type="match status" value="1"/>
</dbReference>
<dbReference type="RefSeq" id="WP_290271002.1">
    <property type="nucleotide sequence ID" value="NZ_JAUFQP010000010.1"/>
</dbReference>
<dbReference type="NCBIfam" id="TIGR01180">
    <property type="entry name" value="aman2_put"/>
    <property type="match status" value="1"/>
</dbReference>
<gene>
    <name evidence="6" type="ORF">ACFFU1_18525</name>
</gene>
<dbReference type="PANTHER" id="PTHR12143:SF39">
    <property type="entry name" value="SECRETED PROTEIN"/>
    <property type="match status" value="1"/>
</dbReference>
<accession>A0ABV5H6J7</accession>
<keyword evidence="7" id="KW-1185">Reference proteome</keyword>
<dbReference type="Pfam" id="PF17678">
    <property type="entry name" value="Glyco_hydro_92N"/>
    <property type="match status" value="1"/>
</dbReference>
<evidence type="ECO:0000256" key="2">
    <source>
        <dbReference type="ARBA" id="ARBA00011245"/>
    </source>
</evidence>
<dbReference type="InterPro" id="IPR012939">
    <property type="entry name" value="Glyco_hydro_92"/>
</dbReference>